<dbReference type="PRINTS" id="PR00455">
    <property type="entry name" value="HTHTETR"/>
</dbReference>
<dbReference type="PROSITE" id="PS50977">
    <property type="entry name" value="HTH_TETR_2"/>
    <property type="match status" value="1"/>
</dbReference>
<dbReference type="PANTHER" id="PTHR30055:SF234">
    <property type="entry name" value="HTH-TYPE TRANSCRIPTIONAL REGULATOR BETI"/>
    <property type="match status" value="1"/>
</dbReference>
<evidence type="ECO:0000259" key="5">
    <source>
        <dbReference type="PROSITE" id="PS50977"/>
    </source>
</evidence>
<dbReference type="InterPro" id="IPR001647">
    <property type="entry name" value="HTH_TetR"/>
</dbReference>
<dbReference type="PROSITE" id="PS01081">
    <property type="entry name" value="HTH_TETR_1"/>
    <property type="match status" value="1"/>
</dbReference>
<name>A0ABP8EPA8_9MICO</name>
<reference evidence="7" key="1">
    <citation type="journal article" date="2019" name="Int. J. Syst. Evol. Microbiol.">
        <title>The Global Catalogue of Microorganisms (GCM) 10K type strain sequencing project: providing services to taxonomists for standard genome sequencing and annotation.</title>
        <authorList>
            <consortium name="The Broad Institute Genomics Platform"/>
            <consortium name="The Broad Institute Genome Sequencing Center for Infectious Disease"/>
            <person name="Wu L."/>
            <person name="Ma J."/>
        </authorList>
    </citation>
    <scope>NUCLEOTIDE SEQUENCE [LARGE SCALE GENOMIC DNA]</scope>
    <source>
        <strain evidence="7">JCM 17459</strain>
    </source>
</reference>
<dbReference type="InterPro" id="IPR009057">
    <property type="entry name" value="Homeodomain-like_sf"/>
</dbReference>
<dbReference type="InterPro" id="IPR050109">
    <property type="entry name" value="HTH-type_TetR-like_transc_reg"/>
</dbReference>
<evidence type="ECO:0000256" key="2">
    <source>
        <dbReference type="ARBA" id="ARBA00023125"/>
    </source>
</evidence>
<dbReference type="SUPFAM" id="SSF48498">
    <property type="entry name" value="Tetracyclin repressor-like, C-terminal domain"/>
    <property type="match status" value="1"/>
</dbReference>
<accession>A0ABP8EPA8</accession>
<evidence type="ECO:0000313" key="7">
    <source>
        <dbReference type="Proteomes" id="UP001499841"/>
    </source>
</evidence>
<proteinExistence type="predicted"/>
<gene>
    <name evidence="6" type="ORF">GCM10022262_01780</name>
</gene>
<dbReference type="SUPFAM" id="SSF46689">
    <property type="entry name" value="Homeodomain-like"/>
    <property type="match status" value="1"/>
</dbReference>
<evidence type="ECO:0000256" key="1">
    <source>
        <dbReference type="ARBA" id="ARBA00023015"/>
    </source>
</evidence>
<dbReference type="EMBL" id="BAABBA010000001">
    <property type="protein sequence ID" value="GAA4285819.1"/>
    <property type="molecule type" value="Genomic_DNA"/>
</dbReference>
<evidence type="ECO:0000256" key="3">
    <source>
        <dbReference type="ARBA" id="ARBA00023163"/>
    </source>
</evidence>
<protein>
    <submittedName>
        <fullName evidence="6">TetR/AcrR family transcriptional regulator</fullName>
    </submittedName>
</protein>
<dbReference type="Proteomes" id="UP001499841">
    <property type="component" value="Unassembled WGS sequence"/>
</dbReference>
<dbReference type="Pfam" id="PF00440">
    <property type="entry name" value="TetR_N"/>
    <property type="match status" value="1"/>
</dbReference>
<keyword evidence="2 4" id="KW-0238">DNA-binding</keyword>
<feature type="domain" description="HTH tetR-type" evidence="5">
    <location>
        <begin position="14"/>
        <end position="74"/>
    </location>
</feature>
<dbReference type="InterPro" id="IPR023772">
    <property type="entry name" value="DNA-bd_HTH_TetR-type_CS"/>
</dbReference>
<dbReference type="InterPro" id="IPR036271">
    <property type="entry name" value="Tet_transcr_reg_TetR-rel_C_sf"/>
</dbReference>
<feature type="DNA-binding region" description="H-T-H motif" evidence="4">
    <location>
        <begin position="37"/>
        <end position="56"/>
    </location>
</feature>
<dbReference type="RefSeq" id="WP_345036577.1">
    <property type="nucleotide sequence ID" value="NZ_BAABBA010000001.1"/>
</dbReference>
<evidence type="ECO:0000313" key="6">
    <source>
        <dbReference type="EMBL" id="GAA4285819.1"/>
    </source>
</evidence>
<evidence type="ECO:0000256" key="4">
    <source>
        <dbReference type="PROSITE-ProRule" id="PRU00335"/>
    </source>
</evidence>
<keyword evidence="3" id="KW-0804">Transcription</keyword>
<comment type="caution">
    <text evidence="6">The sequence shown here is derived from an EMBL/GenBank/DDBJ whole genome shotgun (WGS) entry which is preliminary data.</text>
</comment>
<dbReference type="PANTHER" id="PTHR30055">
    <property type="entry name" value="HTH-TYPE TRANSCRIPTIONAL REGULATOR RUTR"/>
    <property type="match status" value="1"/>
</dbReference>
<keyword evidence="1" id="KW-0805">Transcription regulation</keyword>
<keyword evidence="7" id="KW-1185">Reference proteome</keyword>
<dbReference type="Gene3D" id="1.10.357.10">
    <property type="entry name" value="Tetracycline Repressor, domain 2"/>
    <property type="match status" value="1"/>
</dbReference>
<sequence length="211" mass="22623">MPKIIGGSLAEHRERTRAALFAALSELMTERGFDAISLADIAGRAGVGRTAVYNHFPDKESLLLAFIEHETSSYVRSLESSLGEVAEPVEQLRVYVRQQLALAPSYHFAPGPDLREVVSHGAARDLRAHVRQVESLLRNILTRAIEAGAIPAQDLDAVVPLVHACLSGRRGPQEEPGRSAFIAATEEFVLRAVGATVAGPAALRSAEAEVA</sequence>
<organism evidence="6 7">
    <name type="scientific">Georgenia daeguensis</name>
    <dbReference type="NCBI Taxonomy" id="908355"/>
    <lineage>
        <taxon>Bacteria</taxon>
        <taxon>Bacillati</taxon>
        <taxon>Actinomycetota</taxon>
        <taxon>Actinomycetes</taxon>
        <taxon>Micrococcales</taxon>
        <taxon>Bogoriellaceae</taxon>
        <taxon>Georgenia</taxon>
    </lineage>
</organism>